<feature type="compositionally biased region" description="Basic and acidic residues" evidence="1">
    <location>
        <begin position="48"/>
        <end position="66"/>
    </location>
</feature>
<evidence type="ECO:0000259" key="2">
    <source>
        <dbReference type="Pfam" id="PF04195"/>
    </source>
</evidence>
<feature type="compositionally biased region" description="Polar residues" evidence="1">
    <location>
        <begin position="1"/>
        <end position="19"/>
    </location>
</feature>
<feature type="region of interest" description="Disordered" evidence="1">
    <location>
        <begin position="27"/>
        <end position="74"/>
    </location>
</feature>
<dbReference type="Proteomes" id="UP000826271">
    <property type="component" value="Unassembled WGS sequence"/>
</dbReference>
<dbReference type="EMBL" id="WHWC01000001">
    <property type="protein sequence ID" value="KAG8391020.1"/>
    <property type="molecule type" value="Genomic_DNA"/>
</dbReference>
<accession>A0AAV6YHX6</accession>
<evidence type="ECO:0000256" key="1">
    <source>
        <dbReference type="SAM" id="MobiDB-lite"/>
    </source>
</evidence>
<feature type="compositionally biased region" description="Low complexity" evidence="1">
    <location>
        <begin position="27"/>
        <end position="36"/>
    </location>
</feature>
<dbReference type="AlphaFoldDB" id="A0AAV6YHX6"/>
<evidence type="ECO:0000313" key="4">
    <source>
        <dbReference type="Proteomes" id="UP000826271"/>
    </source>
</evidence>
<gene>
    <name evidence="3" type="ORF">BUALT_Bualt01G0144600</name>
</gene>
<comment type="caution">
    <text evidence="3">The sequence shown here is derived from an EMBL/GenBank/DDBJ whole genome shotgun (WGS) entry which is preliminary data.</text>
</comment>
<dbReference type="PANTHER" id="PTHR31099:SF28">
    <property type="entry name" value="F5J5.12"/>
    <property type="match status" value="1"/>
</dbReference>
<protein>
    <recommendedName>
        <fullName evidence="2">Transposase (putative) gypsy type domain-containing protein</fullName>
    </recommendedName>
</protein>
<feature type="domain" description="Transposase (putative) gypsy type" evidence="2">
    <location>
        <begin position="128"/>
        <end position="189"/>
    </location>
</feature>
<proteinExistence type="predicted"/>
<reference evidence="3" key="1">
    <citation type="submission" date="2019-10" db="EMBL/GenBank/DDBJ databases">
        <authorList>
            <person name="Zhang R."/>
            <person name="Pan Y."/>
            <person name="Wang J."/>
            <person name="Ma R."/>
            <person name="Yu S."/>
        </authorList>
    </citation>
    <scope>NUCLEOTIDE SEQUENCE</scope>
    <source>
        <strain evidence="3">LA-IB0</strain>
        <tissue evidence="3">Leaf</tissue>
    </source>
</reference>
<organism evidence="3 4">
    <name type="scientific">Buddleja alternifolia</name>
    <dbReference type="NCBI Taxonomy" id="168488"/>
    <lineage>
        <taxon>Eukaryota</taxon>
        <taxon>Viridiplantae</taxon>
        <taxon>Streptophyta</taxon>
        <taxon>Embryophyta</taxon>
        <taxon>Tracheophyta</taxon>
        <taxon>Spermatophyta</taxon>
        <taxon>Magnoliopsida</taxon>
        <taxon>eudicotyledons</taxon>
        <taxon>Gunneridae</taxon>
        <taxon>Pentapetalae</taxon>
        <taxon>asterids</taxon>
        <taxon>lamiids</taxon>
        <taxon>Lamiales</taxon>
        <taxon>Scrophulariaceae</taxon>
        <taxon>Buddlejeae</taxon>
        <taxon>Buddleja</taxon>
    </lineage>
</organism>
<dbReference type="Pfam" id="PF04195">
    <property type="entry name" value="Transposase_28"/>
    <property type="match status" value="1"/>
</dbReference>
<feature type="region of interest" description="Disordered" evidence="1">
    <location>
        <begin position="1"/>
        <end position="20"/>
    </location>
</feature>
<keyword evidence="4" id="KW-1185">Reference proteome</keyword>
<sequence>MDSFTSSMRNPKSFCSVNNKILDVNSASRSSIESYSEQTNNSDPVRSAGERRIEMDREPDRVRESENESSSFEEEVPDYLVTRSSIQPREFDEIRERYHIPVEFKLHLPGPEDRMHLPPRSTRTFCTVHLEASLRFPLHPAIVDIISGFEISPTQLVPNAYRIIICFIILMTRYGIEPTFSRFWSLYYITPSTKTDLGFFYFSPRSGCKTIHKMPSSLGSWKEKFFFVEPPRTKPWRMARPWRLEAPNIHELGEATFEEGFIENTYARTWYLAKKNASRA</sequence>
<dbReference type="PANTHER" id="PTHR31099">
    <property type="entry name" value="OS06G0165300 PROTEIN"/>
    <property type="match status" value="1"/>
</dbReference>
<evidence type="ECO:0000313" key="3">
    <source>
        <dbReference type="EMBL" id="KAG8391020.1"/>
    </source>
</evidence>
<name>A0AAV6YHX6_9LAMI</name>
<dbReference type="InterPro" id="IPR007321">
    <property type="entry name" value="Transposase_28"/>
</dbReference>